<dbReference type="PROSITE" id="PS00379">
    <property type="entry name" value="CDP_ALCOHOL_P_TRANSF"/>
    <property type="match status" value="1"/>
</dbReference>
<reference evidence="12" key="2">
    <citation type="submission" date="2021-01" db="EMBL/GenBank/DDBJ databases">
        <authorList>
            <person name="Schikora-Tamarit M.A."/>
        </authorList>
    </citation>
    <scope>NUCLEOTIDE SEQUENCE</scope>
    <source>
        <strain evidence="12">CBS6341</strain>
    </source>
</reference>
<feature type="transmembrane region" description="Helical" evidence="11">
    <location>
        <begin position="120"/>
        <end position="140"/>
    </location>
</feature>
<feature type="transmembrane region" description="Helical" evidence="11">
    <location>
        <begin position="93"/>
        <end position="114"/>
    </location>
</feature>
<evidence type="ECO:0000256" key="1">
    <source>
        <dbReference type="ARBA" id="ARBA00004141"/>
    </source>
</evidence>
<sequence>MMNSIFFINGKEYDSKSNYPEKPKLQIPTTILSQQLRHLSQYKPLFNSQKEKLSDKVKEKVKEKVTEQLHKTKELTGKITEPIKNLIPEHENIYTIPNILTFTRLITAPVIGFLIVKQQIWYSLALFTYSCITDFVDGYIARKYNMGSIVGSVIDPMADKFLMVICTACLAHAGQMPLFLAAFILGRDILLGISAIYFRYISLPPPKSVTRFFDFSIPSAEVHPTTISKYNTAFQMLYIAGAVTKPVITTLIESQYIPLLENSFDYFGYFVATTTILSGLSYVFSKNAVKILTPQKK</sequence>
<evidence type="ECO:0000313" key="12">
    <source>
        <dbReference type="EMBL" id="KAH3680950.1"/>
    </source>
</evidence>
<evidence type="ECO:0000256" key="4">
    <source>
        <dbReference type="ARBA" id="ARBA00022692"/>
    </source>
</evidence>
<keyword evidence="2" id="KW-0444">Lipid biosynthesis</keyword>
<keyword evidence="8" id="KW-0594">Phospholipid biosynthesis</keyword>
<keyword evidence="13" id="KW-1185">Reference proteome</keyword>
<feature type="transmembrane region" description="Helical" evidence="11">
    <location>
        <begin position="266"/>
        <end position="284"/>
    </location>
</feature>
<evidence type="ECO:0000256" key="5">
    <source>
        <dbReference type="ARBA" id="ARBA00022989"/>
    </source>
</evidence>
<dbReference type="GO" id="GO:0005739">
    <property type="term" value="C:mitochondrion"/>
    <property type="evidence" value="ECO:0007669"/>
    <property type="project" value="TreeGrafter"/>
</dbReference>
<comment type="similarity">
    <text evidence="10">Belongs to the CDP-alcohol phosphatidyltransferase class-I family.</text>
</comment>
<reference evidence="12" key="1">
    <citation type="journal article" date="2021" name="Open Biol.">
        <title>Shared evolutionary footprints suggest mitochondrial oxidative damage underlies multiple complex I losses in fungi.</title>
        <authorList>
            <person name="Schikora-Tamarit M.A."/>
            <person name="Marcet-Houben M."/>
            <person name="Nosek J."/>
            <person name="Gabaldon T."/>
        </authorList>
    </citation>
    <scope>NUCLEOTIDE SEQUENCE</scope>
    <source>
        <strain evidence="12">CBS6341</strain>
    </source>
</reference>
<dbReference type="InterPro" id="IPR050324">
    <property type="entry name" value="CDP-alcohol_PTase-I"/>
</dbReference>
<comment type="caution">
    <text evidence="12">The sequence shown here is derived from an EMBL/GenBank/DDBJ whole genome shotgun (WGS) entry which is preliminary data.</text>
</comment>
<evidence type="ECO:0000256" key="3">
    <source>
        <dbReference type="ARBA" id="ARBA00022679"/>
    </source>
</evidence>
<keyword evidence="4 11" id="KW-0812">Transmembrane</keyword>
<dbReference type="Pfam" id="PF01066">
    <property type="entry name" value="CDP-OH_P_transf"/>
    <property type="match status" value="1"/>
</dbReference>
<evidence type="ECO:0000313" key="13">
    <source>
        <dbReference type="Proteomes" id="UP000769528"/>
    </source>
</evidence>
<evidence type="ECO:0000256" key="8">
    <source>
        <dbReference type="ARBA" id="ARBA00023209"/>
    </source>
</evidence>
<keyword evidence="7 11" id="KW-0472">Membrane</keyword>
<accession>A0A9P8Q0G2</accession>
<organism evidence="12 13">
    <name type="scientific">Wickerhamomyces mucosus</name>
    <dbReference type="NCBI Taxonomy" id="1378264"/>
    <lineage>
        <taxon>Eukaryota</taxon>
        <taxon>Fungi</taxon>
        <taxon>Dikarya</taxon>
        <taxon>Ascomycota</taxon>
        <taxon>Saccharomycotina</taxon>
        <taxon>Saccharomycetes</taxon>
        <taxon>Phaffomycetales</taxon>
        <taxon>Wickerhamomycetaceae</taxon>
        <taxon>Wickerhamomyces</taxon>
    </lineage>
</organism>
<evidence type="ECO:0000256" key="9">
    <source>
        <dbReference type="ARBA" id="ARBA00023264"/>
    </source>
</evidence>
<feature type="transmembrane region" description="Helical" evidence="11">
    <location>
        <begin position="161"/>
        <end position="185"/>
    </location>
</feature>
<keyword evidence="9" id="KW-1208">Phospholipid metabolism</keyword>
<evidence type="ECO:0008006" key="14">
    <source>
        <dbReference type="Google" id="ProtNLM"/>
    </source>
</evidence>
<evidence type="ECO:0000256" key="6">
    <source>
        <dbReference type="ARBA" id="ARBA00023098"/>
    </source>
</evidence>
<dbReference type="InterPro" id="IPR048254">
    <property type="entry name" value="CDP_ALCOHOL_P_TRANSF_CS"/>
</dbReference>
<keyword evidence="3 10" id="KW-0808">Transferase</keyword>
<dbReference type="AlphaFoldDB" id="A0A9P8Q0G2"/>
<dbReference type="PANTHER" id="PTHR14269">
    <property type="entry name" value="CDP-DIACYLGLYCEROL--GLYCEROL-3-PHOSPHATE 3-PHOSPHATIDYLTRANSFERASE-RELATED"/>
    <property type="match status" value="1"/>
</dbReference>
<dbReference type="InterPro" id="IPR000462">
    <property type="entry name" value="CDP-OH_P_trans"/>
</dbReference>
<evidence type="ECO:0000256" key="2">
    <source>
        <dbReference type="ARBA" id="ARBA00022516"/>
    </source>
</evidence>
<dbReference type="Proteomes" id="UP000769528">
    <property type="component" value="Unassembled WGS sequence"/>
</dbReference>
<protein>
    <recommendedName>
        <fullName evidence="14">Cardiolipin synthase</fullName>
    </recommendedName>
</protein>
<dbReference type="OrthoDB" id="10020554at2759"/>
<keyword evidence="5 11" id="KW-1133">Transmembrane helix</keyword>
<evidence type="ECO:0000256" key="10">
    <source>
        <dbReference type="RuleBase" id="RU003750"/>
    </source>
</evidence>
<keyword evidence="6" id="KW-0443">Lipid metabolism</keyword>
<gene>
    <name evidence="12" type="ORF">WICMUC_000093</name>
</gene>
<dbReference type="Gene3D" id="1.20.120.1760">
    <property type="match status" value="1"/>
</dbReference>
<dbReference type="FunFam" id="1.20.120.1760:FF:000017">
    <property type="entry name" value="Phosphatidyl synthase"/>
    <property type="match status" value="1"/>
</dbReference>
<evidence type="ECO:0000256" key="7">
    <source>
        <dbReference type="ARBA" id="ARBA00023136"/>
    </source>
</evidence>
<dbReference type="GO" id="GO:0016020">
    <property type="term" value="C:membrane"/>
    <property type="evidence" value="ECO:0007669"/>
    <property type="project" value="UniProtKB-SubCell"/>
</dbReference>
<dbReference type="PANTHER" id="PTHR14269:SF60">
    <property type="entry name" value="CARDIOLIPIN SYNTHASE (CMP-FORMING)"/>
    <property type="match status" value="1"/>
</dbReference>
<dbReference type="GO" id="GO:0032049">
    <property type="term" value="P:cardiolipin biosynthetic process"/>
    <property type="evidence" value="ECO:0007669"/>
    <property type="project" value="TreeGrafter"/>
</dbReference>
<proteinExistence type="inferred from homology"/>
<dbReference type="InterPro" id="IPR043130">
    <property type="entry name" value="CDP-OH_PTrfase_TM_dom"/>
</dbReference>
<dbReference type="EMBL" id="JAEUBF010000026">
    <property type="protein sequence ID" value="KAH3680950.1"/>
    <property type="molecule type" value="Genomic_DNA"/>
</dbReference>
<comment type="subcellular location">
    <subcellularLocation>
        <location evidence="1">Membrane</location>
        <topology evidence="1">Multi-pass membrane protein</topology>
    </subcellularLocation>
</comment>
<name>A0A9P8Q0G2_9ASCO</name>
<evidence type="ECO:0000256" key="11">
    <source>
        <dbReference type="SAM" id="Phobius"/>
    </source>
</evidence>
<dbReference type="GO" id="GO:0043337">
    <property type="term" value="F:cardiolipin synthase (CMP-forming)"/>
    <property type="evidence" value="ECO:0007669"/>
    <property type="project" value="TreeGrafter"/>
</dbReference>